<dbReference type="Gene3D" id="2.60.120.200">
    <property type="match status" value="1"/>
</dbReference>
<evidence type="ECO:0000313" key="1">
    <source>
        <dbReference type="EMBL" id="ETR69900.1"/>
    </source>
</evidence>
<evidence type="ECO:0008006" key="3">
    <source>
        <dbReference type="Google" id="ProtNLM"/>
    </source>
</evidence>
<dbReference type="EMBL" id="ATBP01000535">
    <property type="protein sequence ID" value="ETR69900.1"/>
    <property type="molecule type" value="Genomic_DNA"/>
</dbReference>
<accession>A0A1V1P502</accession>
<sequence length="172" mass="19455">MLMMVYFIFITGILFANNDKSVMQLFINSVLVASKEINFTYSDTSIPLSIGALHRGRYGSTSEYFKGTIDEVRIYNKALSVDLVHELYYKTISNNKLSVCNSPVCGNIYFHGKPINGSTAMLIQSGEFHQNSTISPEGMFKFDNVVNERPFSVIIRKRNNFKGLVKLRGIFV</sequence>
<protein>
    <recommendedName>
        <fullName evidence="3">LamG-like jellyroll fold domain-containing protein</fullName>
    </recommendedName>
</protein>
<gene>
    <name evidence="1" type="ORF">OMM_03626</name>
</gene>
<name>A0A1V1P502_9BACT</name>
<dbReference type="Pfam" id="PF13385">
    <property type="entry name" value="Laminin_G_3"/>
    <property type="match status" value="1"/>
</dbReference>
<reference evidence="2" key="1">
    <citation type="submission" date="2012-11" db="EMBL/GenBank/DDBJ databases">
        <authorList>
            <person name="Lucero-Rivera Y.E."/>
            <person name="Tovar-Ramirez D."/>
        </authorList>
    </citation>
    <scope>NUCLEOTIDE SEQUENCE [LARGE SCALE GENOMIC DNA]</scope>
    <source>
        <strain evidence="2">Araruama</strain>
    </source>
</reference>
<comment type="caution">
    <text evidence="1">The sequence shown here is derived from an EMBL/GenBank/DDBJ whole genome shotgun (WGS) entry which is preliminary data.</text>
</comment>
<evidence type="ECO:0000313" key="2">
    <source>
        <dbReference type="Proteomes" id="UP000189670"/>
    </source>
</evidence>
<dbReference type="SUPFAM" id="SSF49899">
    <property type="entry name" value="Concanavalin A-like lectins/glucanases"/>
    <property type="match status" value="1"/>
</dbReference>
<dbReference type="InterPro" id="IPR013320">
    <property type="entry name" value="ConA-like_dom_sf"/>
</dbReference>
<organism evidence="1 2">
    <name type="scientific">Candidatus Magnetoglobus multicellularis str. Araruama</name>
    <dbReference type="NCBI Taxonomy" id="890399"/>
    <lineage>
        <taxon>Bacteria</taxon>
        <taxon>Pseudomonadati</taxon>
        <taxon>Thermodesulfobacteriota</taxon>
        <taxon>Desulfobacteria</taxon>
        <taxon>Desulfobacterales</taxon>
        <taxon>Desulfobacteraceae</taxon>
        <taxon>Candidatus Magnetoglobus</taxon>
    </lineage>
</organism>
<dbReference type="AlphaFoldDB" id="A0A1V1P502"/>
<proteinExistence type="predicted"/>
<dbReference type="Proteomes" id="UP000189670">
    <property type="component" value="Unassembled WGS sequence"/>
</dbReference>